<dbReference type="AlphaFoldDB" id="W4GFT1"/>
<dbReference type="VEuPathDB" id="FungiDB:H257_08043"/>
<reference evidence="2" key="1">
    <citation type="submission" date="2013-12" db="EMBL/GenBank/DDBJ databases">
        <title>The Genome Sequence of Aphanomyces astaci APO3.</title>
        <authorList>
            <consortium name="The Broad Institute Genomics Platform"/>
            <person name="Russ C."/>
            <person name="Tyler B."/>
            <person name="van West P."/>
            <person name="Dieguez-Uribeondo J."/>
            <person name="Young S.K."/>
            <person name="Zeng Q."/>
            <person name="Gargeya S."/>
            <person name="Fitzgerald M."/>
            <person name="Abouelleil A."/>
            <person name="Alvarado L."/>
            <person name="Chapman S.B."/>
            <person name="Gainer-Dewar J."/>
            <person name="Goldberg J."/>
            <person name="Griggs A."/>
            <person name="Gujja S."/>
            <person name="Hansen M."/>
            <person name="Howarth C."/>
            <person name="Imamovic A."/>
            <person name="Ireland A."/>
            <person name="Larimer J."/>
            <person name="McCowan C."/>
            <person name="Murphy C."/>
            <person name="Pearson M."/>
            <person name="Poon T.W."/>
            <person name="Priest M."/>
            <person name="Roberts A."/>
            <person name="Saif S."/>
            <person name="Shea T."/>
            <person name="Sykes S."/>
            <person name="Wortman J."/>
            <person name="Nusbaum C."/>
            <person name="Birren B."/>
        </authorList>
    </citation>
    <scope>NUCLEOTIDE SEQUENCE [LARGE SCALE GENOMIC DNA]</scope>
    <source>
        <strain evidence="2">APO3</strain>
    </source>
</reference>
<proteinExistence type="predicted"/>
<sequence>MNAGSAPVRSLPNGHAQDEYEAPMATKRCRLVGDESDDDVTPYVEYVDPPTNHMDTAPENSSIVQSPGTAFWMQCRKQLQDKVTSKAVNLLPTMPTQISGCSSTA</sequence>
<dbReference type="RefSeq" id="XP_009832111.1">
    <property type="nucleotide sequence ID" value="XM_009833809.1"/>
</dbReference>
<feature type="region of interest" description="Disordered" evidence="1">
    <location>
        <begin position="1"/>
        <end position="23"/>
    </location>
</feature>
<dbReference type="EMBL" id="KI913130">
    <property type="protein sequence ID" value="ETV78530.1"/>
    <property type="molecule type" value="Genomic_DNA"/>
</dbReference>
<evidence type="ECO:0000256" key="1">
    <source>
        <dbReference type="SAM" id="MobiDB-lite"/>
    </source>
</evidence>
<dbReference type="GeneID" id="20810039"/>
<protein>
    <submittedName>
        <fullName evidence="2">Uncharacterized protein</fullName>
    </submittedName>
</protein>
<accession>W4GFT1</accession>
<organism evidence="2">
    <name type="scientific">Aphanomyces astaci</name>
    <name type="common">Crayfish plague agent</name>
    <dbReference type="NCBI Taxonomy" id="112090"/>
    <lineage>
        <taxon>Eukaryota</taxon>
        <taxon>Sar</taxon>
        <taxon>Stramenopiles</taxon>
        <taxon>Oomycota</taxon>
        <taxon>Saprolegniomycetes</taxon>
        <taxon>Saprolegniales</taxon>
        <taxon>Verrucalvaceae</taxon>
        <taxon>Aphanomyces</taxon>
    </lineage>
</organism>
<evidence type="ECO:0000313" key="2">
    <source>
        <dbReference type="EMBL" id="ETV78530.1"/>
    </source>
</evidence>
<name>W4GFT1_APHAT</name>
<gene>
    <name evidence="2" type="ORF">H257_08043</name>
</gene>